<protein>
    <submittedName>
        <fullName evidence="2">Uncharacterized protein</fullName>
    </submittedName>
</protein>
<proteinExistence type="predicted"/>
<evidence type="ECO:0000313" key="1">
    <source>
        <dbReference type="Proteomes" id="UP000095280"/>
    </source>
</evidence>
<evidence type="ECO:0000313" key="2">
    <source>
        <dbReference type="WBParaSite" id="maker-unitig_21659-snap-gene-0.4-mRNA-1"/>
    </source>
</evidence>
<keyword evidence="1" id="KW-1185">Reference proteome</keyword>
<reference evidence="2" key="1">
    <citation type="submission" date="2016-11" db="UniProtKB">
        <authorList>
            <consortium name="WormBaseParasite"/>
        </authorList>
    </citation>
    <scope>IDENTIFICATION</scope>
</reference>
<organism evidence="1 2">
    <name type="scientific">Macrostomum lignano</name>
    <dbReference type="NCBI Taxonomy" id="282301"/>
    <lineage>
        <taxon>Eukaryota</taxon>
        <taxon>Metazoa</taxon>
        <taxon>Spiralia</taxon>
        <taxon>Lophotrochozoa</taxon>
        <taxon>Platyhelminthes</taxon>
        <taxon>Rhabditophora</taxon>
        <taxon>Macrostomorpha</taxon>
        <taxon>Macrostomida</taxon>
        <taxon>Macrostomidae</taxon>
        <taxon>Macrostomum</taxon>
    </lineage>
</organism>
<name>A0A1I8F718_9PLAT</name>
<dbReference type="Proteomes" id="UP000095280">
    <property type="component" value="Unplaced"/>
</dbReference>
<dbReference type="AlphaFoldDB" id="A0A1I8F718"/>
<dbReference type="WBParaSite" id="maker-unitig_21659-snap-gene-0.4-mRNA-1">
    <property type="protein sequence ID" value="maker-unitig_21659-snap-gene-0.4-mRNA-1"/>
    <property type="gene ID" value="maker-unitig_21659-snap-gene-0.4"/>
</dbReference>
<accession>A0A1I8F718</accession>
<sequence length="111" mass="12091">MLLKVSGSPCSGRERRQLWRRRGCFDDIFQPWLKTALTQQLAAKPVVLASIMEDRPSAAGTSSWAVKVVKLATATVASSRAADSTLQVHLMSPPDGPTLAELRYFECCASP</sequence>